<proteinExistence type="predicted"/>
<keyword evidence="2" id="KW-1185">Reference proteome</keyword>
<sequence length="77" mass="9008">MIVDREHDNHREIKSIDRCEVENLQCWNVVCDCVLFCQSDEEDYSLSRTSFSRIGGRSTVESVAIRSTSWYEFILTV</sequence>
<organism evidence="1 2">
    <name type="scientific">Callosobruchus maculatus</name>
    <name type="common">Southern cowpea weevil</name>
    <name type="synonym">Pulse bruchid</name>
    <dbReference type="NCBI Taxonomy" id="64391"/>
    <lineage>
        <taxon>Eukaryota</taxon>
        <taxon>Metazoa</taxon>
        <taxon>Ecdysozoa</taxon>
        <taxon>Arthropoda</taxon>
        <taxon>Hexapoda</taxon>
        <taxon>Insecta</taxon>
        <taxon>Pterygota</taxon>
        <taxon>Neoptera</taxon>
        <taxon>Endopterygota</taxon>
        <taxon>Coleoptera</taxon>
        <taxon>Polyphaga</taxon>
        <taxon>Cucujiformia</taxon>
        <taxon>Chrysomeloidea</taxon>
        <taxon>Chrysomelidae</taxon>
        <taxon>Bruchinae</taxon>
        <taxon>Bruchini</taxon>
        <taxon>Callosobruchus</taxon>
    </lineage>
</organism>
<accession>A0A653BL29</accession>
<name>A0A653BL29_CALMS</name>
<dbReference type="AlphaFoldDB" id="A0A653BL29"/>
<evidence type="ECO:0000313" key="2">
    <source>
        <dbReference type="Proteomes" id="UP000410492"/>
    </source>
</evidence>
<protein>
    <submittedName>
        <fullName evidence="1">Uncharacterized protein</fullName>
    </submittedName>
</protein>
<dbReference type="Proteomes" id="UP000410492">
    <property type="component" value="Unassembled WGS sequence"/>
</dbReference>
<gene>
    <name evidence="1" type="ORF">CALMAC_LOCUS1933</name>
</gene>
<dbReference type="EMBL" id="CAACVG010002247">
    <property type="protein sequence ID" value="VEN36269.1"/>
    <property type="molecule type" value="Genomic_DNA"/>
</dbReference>
<reference evidence="1 2" key="1">
    <citation type="submission" date="2019-01" db="EMBL/GenBank/DDBJ databases">
        <authorList>
            <person name="Sayadi A."/>
        </authorList>
    </citation>
    <scope>NUCLEOTIDE SEQUENCE [LARGE SCALE GENOMIC DNA]</scope>
</reference>
<evidence type="ECO:0000313" key="1">
    <source>
        <dbReference type="EMBL" id="VEN36269.1"/>
    </source>
</evidence>